<accession>A0A0G3H3D5</accession>
<dbReference type="PATRIC" id="fig|571915.4.peg.3188"/>
<evidence type="ECO:0000259" key="1">
    <source>
        <dbReference type="Pfam" id="PF09449"/>
    </source>
</evidence>
<dbReference type="Pfam" id="PF09449">
    <property type="entry name" value="DUF2020"/>
    <property type="match status" value="1"/>
</dbReference>
<organism evidence="2 3">
    <name type="scientific">Corynebacterium mustelae</name>
    <dbReference type="NCBI Taxonomy" id="571915"/>
    <lineage>
        <taxon>Bacteria</taxon>
        <taxon>Bacillati</taxon>
        <taxon>Actinomycetota</taxon>
        <taxon>Actinomycetes</taxon>
        <taxon>Mycobacteriales</taxon>
        <taxon>Corynebacteriaceae</taxon>
        <taxon>Corynebacterium</taxon>
    </lineage>
</organism>
<feature type="domain" description="DUF2020" evidence="1">
    <location>
        <begin position="2"/>
        <end position="125"/>
    </location>
</feature>
<evidence type="ECO:0000313" key="3">
    <source>
        <dbReference type="Proteomes" id="UP000035199"/>
    </source>
</evidence>
<dbReference type="SUPFAM" id="SSF55724">
    <property type="entry name" value="Mog1p/PsbP-like"/>
    <property type="match status" value="1"/>
</dbReference>
<dbReference type="KEGG" id="cmv:CMUST_14840"/>
<sequence>MDCPYLDSQWVANTNGQRMVGQGIDSRFDTPACVFWSFPEEPQATVIVRRMPTIAAATAVVDWAAPIDTTEIVEENGWSGGRGNTDAGAVYAVQKDTIAVVVFSNQHQSVKAESIALESIKNLGL</sequence>
<dbReference type="AlphaFoldDB" id="A0A0G3H3D5"/>
<keyword evidence="3" id="KW-1185">Reference proteome</keyword>
<evidence type="ECO:0000313" key="2">
    <source>
        <dbReference type="EMBL" id="AKK07260.1"/>
    </source>
</evidence>
<dbReference type="Proteomes" id="UP000035199">
    <property type="component" value="Chromosome"/>
</dbReference>
<gene>
    <name evidence="2" type="ORF">CMUST_14840</name>
</gene>
<dbReference type="Gene3D" id="3.40.1000.10">
    <property type="entry name" value="Mog1/PsbP, alpha/beta/alpha sandwich"/>
    <property type="match status" value="1"/>
</dbReference>
<dbReference type="InterPro" id="IPR016123">
    <property type="entry name" value="Mog1/PsbP_a/b/a-sand"/>
</dbReference>
<protein>
    <submittedName>
        <fullName evidence="2">Putative DUF2020 family protein</fullName>
    </submittedName>
</protein>
<dbReference type="STRING" id="571915.CMUST_14840"/>
<name>A0A0G3H3D5_9CORY</name>
<reference evidence="2 3" key="1">
    <citation type="journal article" date="2015" name="Genome Announc.">
        <title>Complete Genome Sequence of the Type Strain Corynebacterium mustelae DSM 45274, Isolated from Various Tissues of a Male Ferret with Lethal Sepsis.</title>
        <authorList>
            <person name="Ruckert C."/>
            <person name="Eimer J."/>
            <person name="Winkler A."/>
            <person name="Tauch A."/>
        </authorList>
    </citation>
    <scope>NUCLEOTIDE SEQUENCE [LARGE SCALE GENOMIC DNA]</scope>
    <source>
        <strain evidence="2 3">DSM 45274</strain>
    </source>
</reference>
<reference evidence="3" key="2">
    <citation type="submission" date="2015-05" db="EMBL/GenBank/DDBJ databases">
        <title>Complete genome sequence of Corynebacterium mustelae DSM 45274, isolated from various tissues of a male ferret with lethal sepsis.</title>
        <authorList>
            <person name="Ruckert C."/>
            <person name="Albersmeier A."/>
            <person name="Winkler A."/>
            <person name="Tauch A."/>
        </authorList>
    </citation>
    <scope>NUCLEOTIDE SEQUENCE [LARGE SCALE GENOMIC DNA]</scope>
    <source>
        <strain evidence="3">DSM 45274</strain>
    </source>
</reference>
<dbReference type="EMBL" id="CP011542">
    <property type="protein sequence ID" value="AKK07260.1"/>
    <property type="molecule type" value="Genomic_DNA"/>
</dbReference>
<proteinExistence type="predicted"/>
<dbReference type="InterPro" id="IPR018567">
    <property type="entry name" value="DUF2020"/>
</dbReference>